<dbReference type="KEGG" id="pht:BLM14_22165"/>
<keyword evidence="2" id="KW-1185">Reference proteome</keyword>
<accession>A0A2N9W019</accession>
<comment type="caution">
    <text evidence="1">The sequence shown here is derived from an EMBL/GenBank/DDBJ whole genome shotgun (WGS) entry which is preliminary data.</text>
</comment>
<evidence type="ECO:0000313" key="2">
    <source>
        <dbReference type="Proteomes" id="UP000232163"/>
    </source>
</evidence>
<evidence type="ECO:0000313" key="1">
    <source>
        <dbReference type="EMBL" id="PIO45087.1"/>
    </source>
</evidence>
<dbReference type="EMBL" id="MZMT01000024">
    <property type="protein sequence ID" value="PIO45087.1"/>
    <property type="molecule type" value="Genomic_DNA"/>
</dbReference>
<organism evidence="1 2">
    <name type="scientific">Phyllobacterium zundukense</name>
    <dbReference type="NCBI Taxonomy" id="1867719"/>
    <lineage>
        <taxon>Bacteria</taxon>
        <taxon>Pseudomonadati</taxon>
        <taxon>Pseudomonadota</taxon>
        <taxon>Alphaproteobacteria</taxon>
        <taxon>Hyphomicrobiales</taxon>
        <taxon>Phyllobacteriaceae</taxon>
        <taxon>Phyllobacterium</taxon>
    </lineage>
</organism>
<dbReference type="AlphaFoldDB" id="A0A2N9W019"/>
<gene>
    <name evidence="1" type="ORF">B5P45_09830</name>
</gene>
<sequence>MPSPLASQWKNLAFSALVLRLIMDNPRDGETAQSRLKQVGMISILYHMHIGQVPLTLTNIVEETGLTRTGVAETVDQLVQRKILTETLEKNMLGRGTARRFHIAPTLFERLKSDEIL</sequence>
<reference evidence="1 2" key="1">
    <citation type="journal article" date="2017" name="Int J Environ Stud">
        <title>Does the Miocene-Pliocene relict legume Oxytropis triphylla form nitrogen-fixing nodules with a combination of bacterial strains?</title>
        <authorList>
            <person name="Safronova V."/>
            <person name="Belimov A."/>
            <person name="Sazanova A."/>
            <person name="Kuznetsova I."/>
            <person name="Popova J."/>
            <person name="Andronov E."/>
            <person name="Verkhozina A."/>
            <person name="Tikhonovich I."/>
        </authorList>
    </citation>
    <scope>NUCLEOTIDE SEQUENCE [LARGE SCALE GENOMIC DNA]</scope>
    <source>
        <strain evidence="1 2">Tri-38</strain>
    </source>
</reference>
<protein>
    <submittedName>
        <fullName evidence="1">MarR family transcriptional regulator</fullName>
    </submittedName>
</protein>
<name>A0A2N9W019_9HYPH</name>
<proteinExistence type="predicted"/>
<dbReference type="Proteomes" id="UP000232163">
    <property type="component" value="Unassembled WGS sequence"/>
</dbReference>
<dbReference type="OrthoDB" id="8420549at2"/>